<evidence type="ECO:0000313" key="2">
    <source>
        <dbReference type="Proteomes" id="UP001418222"/>
    </source>
</evidence>
<dbReference type="AlphaFoldDB" id="A0AAP0BE67"/>
<accession>A0AAP0BE67</accession>
<keyword evidence="2" id="KW-1185">Reference proteome</keyword>
<evidence type="ECO:0000313" key="1">
    <source>
        <dbReference type="EMBL" id="KAK8936160.1"/>
    </source>
</evidence>
<reference evidence="1 2" key="1">
    <citation type="journal article" date="2022" name="Nat. Plants">
        <title>Genomes of leafy and leafless Platanthera orchids illuminate the evolution of mycoheterotrophy.</title>
        <authorList>
            <person name="Li M.H."/>
            <person name="Liu K.W."/>
            <person name="Li Z."/>
            <person name="Lu H.C."/>
            <person name="Ye Q.L."/>
            <person name="Zhang D."/>
            <person name="Wang J.Y."/>
            <person name="Li Y.F."/>
            <person name="Zhong Z.M."/>
            <person name="Liu X."/>
            <person name="Yu X."/>
            <person name="Liu D.K."/>
            <person name="Tu X.D."/>
            <person name="Liu B."/>
            <person name="Hao Y."/>
            <person name="Liao X.Y."/>
            <person name="Jiang Y.T."/>
            <person name="Sun W.H."/>
            <person name="Chen J."/>
            <person name="Chen Y.Q."/>
            <person name="Ai Y."/>
            <person name="Zhai J.W."/>
            <person name="Wu S.S."/>
            <person name="Zhou Z."/>
            <person name="Hsiao Y.Y."/>
            <person name="Wu W.L."/>
            <person name="Chen Y.Y."/>
            <person name="Lin Y.F."/>
            <person name="Hsu J.L."/>
            <person name="Li C.Y."/>
            <person name="Wang Z.W."/>
            <person name="Zhao X."/>
            <person name="Zhong W.Y."/>
            <person name="Ma X.K."/>
            <person name="Ma L."/>
            <person name="Huang J."/>
            <person name="Chen G.Z."/>
            <person name="Huang M.Z."/>
            <person name="Huang L."/>
            <person name="Peng D.H."/>
            <person name="Luo Y.B."/>
            <person name="Zou S.Q."/>
            <person name="Chen S.P."/>
            <person name="Lan S."/>
            <person name="Tsai W.C."/>
            <person name="Van de Peer Y."/>
            <person name="Liu Z.J."/>
        </authorList>
    </citation>
    <scope>NUCLEOTIDE SEQUENCE [LARGE SCALE GENOMIC DNA]</scope>
    <source>
        <strain evidence="1">Lor287</strain>
    </source>
</reference>
<gene>
    <name evidence="1" type="ORF">KSP39_PZI012839</name>
</gene>
<protein>
    <submittedName>
        <fullName evidence="1">Uncharacterized protein</fullName>
    </submittedName>
</protein>
<name>A0AAP0BE67_9ASPA</name>
<organism evidence="1 2">
    <name type="scientific">Platanthera zijinensis</name>
    <dbReference type="NCBI Taxonomy" id="2320716"/>
    <lineage>
        <taxon>Eukaryota</taxon>
        <taxon>Viridiplantae</taxon>
        <taxon>Streptophyta</taxon>
        <taxon>Embryophyta</taxon>
        <taxon>Tracheophyta</taxon>
        <taxon>Spermatophyta</taxon>
        <taxon>Magnoliopsida</taxon>
        <taxon>Liliopsida</taxon>
        <taxon>Asparagales</taxon>
        <taxon>Orchidaceae</taxon>
        <taxon>Orchidoideae</taxon>
        <taxon>Orchideae</taxon>
        <taxon>Orchidinae</taxon>
        <taxon>Platanthera</taxon>
    </lineage>
</organism>
<comment type="caution">
    <text evidence="1">The sequence shown here is derived from an EMBL/GenBank/DDBJ whole genome shotgun (WGS) entry which is preliminary data.</text>
</comment>
<dbReference type="Proteomes" id="UP001418222">
    <property type="component" value="Unassembled WGS sequence"/>
</dbReference>
<dbReference type="EMBL" id="JBBWWQ010000011">
    <property type="protein sequence ID" value="KAK8936160.1"/>
    <property type="molecule type" value="Genomic_DNA"/>
</dbReference>
<proteinExistence type="predicted"/>
<sequence>MPSRALYFLTLSYFPHFDGTEETAEAATAACSIGLDFSPISVILLAIERYRQVVELKTAGRVGRLRAGEGIVEAPAVAGSGGGGRVRVVDVHRESWRNRGSCAEVGQALEALIVPTSSFALPYVGAKVSPKSLSRRLQCRPSIILTFSSATSYYFPRFPSSQKSCRGFSIQDSEVQRNGESFILREENCIRLSMHNIKVWQKTLSRNGHNSFSFFSNFKEKLLPPFREGESFPPHLAVVHRQPSTVFFSQMKTLHSAAPRCPGSTALCPFLLETASIMQHVAALDRLPITDHQGIQPSMFALLSWHFSLLAWPHIFIQARKKLTNTLIFHHRVSCIALRFIPLHSVLISVGSIVHKLGNSRSLLIPVVLLCRDHIPALLWQIAHHRIFQRAKDPACIFLTAHYLSGSAFLNRTLSAVFAFLNRTLSAVSSFLPASFPLSRGSTSPPPPPLSPFFIPSQVCSVGPPSLSLPCRAVFSSCQLHLAARSDRGLLLLTSADCSLFAGFCLSD</sequence>